<protein>
    <submittedName>
        <fullName evidence="2">DUF1559 domain-containing protein</fullName>
    </submittedName>
</protein>
<dbReference type="InterPro" id="IPR011453">
    <property type="entry name" value="DUF1559"/>
</dbReference>
<sequence length="334" mass="37217">MPVRCVKTICRRGFTLVELLVVIAIIGVLVALLLPAVQAARGAARRTSCTNKMKQIGLAFLNYESTHQRLPMGARRWDPVSMGSSGEPDTPVFLYIMPHLEQAVSIDRYDFNHHSFDQPDPLADEILRRYYPVFHCPSDESQYFYHPRRPGYKTNYGINWGNYSYDCQHGIYVEAKQAVGRGCPGNTTSSKWGANAPFWAQYGAKFSQITDGTSNTLLLMEMLQVPDPEGGDIDRRANPWNDDSGCYQIMAQFTPNSDQPDISRCIESDPLYPCENLTGGSSAKRRHQLVSRSNHSGGVVATNVDGSVHFVNDDIELVAWQAMSTSRGGEVQAE</sequence>
<dbReference type="PROSITE" id="PS00409">
    <property type="entry name" value="PROKAR_NTER_METHYL"/>
    <property type="match status" value="1"/>
</dbReference>
<dbReference type="EMBL" id="JAMXLR010000092">
    <property type="protein sequence ID" value="MCO6047472.1"/>
    <property type="molecule type" value="Genomic_DNA"/>
</dbReference>
<evidence type="ECO:0000313" key="3">
    <source>
        <dbReference type="Proteomes" id="UP001155241"/>
    </source>
</evidence>
<dbReference type="NCBIfam" id="TIGR02532">
    <property type="entry name" value="IV_pilin_GFxxxE"/>
    <property type="match status" value="1"/>
</dbReference>
<proteinExistence type="predicted"/>
<name>A0A9X2JJD1_9BACT</name>
<dbReference type="Proteomes" id="UP001155241">
    <property type="component" value="Unassembled WGS sequence"/>
</dbReference>
<dbReference type="InterPro" id="IPR027558">
    <property type="entry name" value="Pre_pil_HX9DG_C"/>
</dbReference>
<gene>
    <name evidence="2" type="ORF">NG895_26515</name>
</gene>
<dbReference type="NCBIfam" id="TIGR04294">
    <property type="entry name" value="pre_pil_HX9DG"/>
    <property type="match status" value="1"/>
</dbReference>
<dbReference type="InterPro" id="IPR045584">
    <property type="entry name" value="Pilin-like"/>
</dbReference>
<dbReference type="PANTHER" id="PTHR30093:SF2">
    <property type="entry name" value="TYPE II SECRETION SYSTEM PROTEIN H"/>
    <property type="match status" value="1"/>
</dbReference>
<dbReference type="RefSeq" id="WP_252855581.1">
    <property type="nucleotide sequence ID" value="NZ_JAMXLR010000092.1"/>
</dbReference>
<dbReference type="Gene3D" id="3.30.700.10">
    <property type="entry name" value="Glycoprotein, Type 4 Pilin"/>
    <property type="match status" value="1"/>
</dbReference>
<organism evidence="2 3">
    <name type="scientific">Aeoliella straminimaris</name>
    <dbReference type="NCBI Taxonomy" id="2954799"/>
    <lineage>
        <taxon>Bacteria</taxon>
        <taxon>Pseudomonadati</taxon>
        <taxon>Planctomycetota</taxon>
        <taxon>Planctomycetia</taxon>
        <taxon>Pirellulales</taxon>
        <taxon>Lacipirellulaceae</taxon>
        <taxon>Aeoliella</taxon>
    </lineage>
</organism>
<dbReference type="AlphaFoldDB" id="A0A9X2JJD1"/>
<keyword evidence="3" id="KW-1185">Reference proteome</keyword>
<feature type="domain" description="DUF1559" evidence="1">
    <location>
        <begin position="38"/>
        <end position="316"/>
    </location>
</feature>
<comment type="caution">
    <text evidence="2">The sequence shown here is derived from an EMBL/GenBank/DDBJ whole genome shotgun (WGS) entry which is preliminary data.</text>
</comment>
<dbReference type="InterPro" id="IPR012902">
    <property type="entry name" value="N_methyl_site"/>
</dbReference>
<accession>A0A9X2JJD1</accession>
<reference evidence="2" key="1">
    <citation type="submission" date="2022-06" db="EMBL/GenBank/DDBJ databases">
        <title>Aeoliella straminimaris, a novel planctomycete from sediments.</title>
        <authorList>
            <person name="Vitorino I.R."/>
            <person name="Lage O.M."/>
        </authorList>
    </citation>
    <scope>NUCLEOTIDE SEQUENCE</scope>
    <source>
        <strain evidence="2">ICT_H6.2</strain>
    </source>
</reference>
<dbReference type="Pfam" id="PF07596">
    <property type="entry name" value="SBP_bac_10"/>
    <property type="match status" value="1"/>
</dbReference>
<evidence type="ECO:0000313" key="2">
    <source>
        <dbReference type="EMBL" id="MCO6047472.1"/>
    </source>
</evidence>
<dbReference type="Pfam" id="PF07963">
    <property type="entry name" value="N_methyl"/>
    <property type="match status" value="1"/>
</dbReference>
<dbReference type="PANTHER" id="PTHR30093">
    <property type="entry name" value="GENERAL SECRETION PATHWAY PROTEIN G"/>
    <property type="match status" value="1"/>
</dbReference>
<evidence type="ECO:0000259" key="1">
    <source>
        <dbReference type="Pfam" id="PF07596"/>
    </source>
</evidence>
<dbReference type="SUPFAM" id="SSF54523">
    <property type="entry name" value="Pili subunits"/>
    <property type="match status" value="1"/>
</dbReference>